<keyword evidence="4" id="KW-0443">Lipid metabolism</keyword>
<organism evidence="7">
    <name type="scientific">hydrothermal vent metagenome</name>
    <dbReference type="NCBI Taxonomy" id="652676"/>
    <lineage>
        <taxon>unclassified sequences</taxon>
        <taxon>metagenomes</taxon>
        <taxon>ecological metagenomes</taxon>
    </lineage>
</organism>
<dbReference type="InterPro" id="IPR015679">
    <property type="entry name" value="PLipase_D_fam"/>
</dbReference>
<feature type="domain" description="PLD phosphodiesterase" evidence="6">
    <location>
        <begin position="550"/>
        <end position="577"/>
    </location>
</feature>
<keyword evidence="2" id="KW-0677">Repeat</keyword>
<evidence type="ECO:0000256" key="5">
    <source>
        <dbReference type="SAM" id="MobiDB-lite"/>
    </source>
</evidence>
<dbReference type="EC" id="3.1.4.4" evidence="7"/>
<evidence type="ECO:0000256" key="2">
    <source>
        <dbReference type="ARBA" id="ARBA00022737"/>
    </source>
</evidence>
<feature type="compositionally biased region" description="Basic and acidic residues" evidence="5">
    <location>
        <begin position="1"/>
        <end position="19"/>
    </location>
</feature>
<evidence type="ECO:0000313" key="7">
    <source>
        <dbReference type="EMBL" id="VAW76880.1"/>
    </source>
</evidence>
<dbReference type="GO" id="GO:0009395">
    <property type="term" value="P:phospholipid catabolic process"/>
    <property type="evidence" value="ECO:0007669"/>
    <property type="project" value="TreeGrafter"/>
</dbReference>
<accession>A0A3B0YJG9</accession>
<evidence type="ECO:0000256" key="3">
    <source>
        <dbReference type="ARBA" id="ARBA00022801"/>
    </source>
</evidence>
<feature type="region of interest" description="Disordered" evidence="5">
    <location>
        <begin position="1"/>
        <end position="32"/>
    </location>
</feature>
<dbReference type="Pfam" id="PF00614">
    <property type="entry name" value="PLDc"/>
    <property type="match status" value="1"/>
</dbReference>
<evidence type="ECO:0000256" key="1">
    <source>
        <dbReference type="ARBA" id="ARBA00000798"/>
    </source>
</evidence>
<dbReference type="EMBL" id="UOFL01000114">
    <property type="protein sequence ID" value="VAW76880.1"/>
    <property type="molecule type" value="Genomic_DNA"/>
</dbReference>
<evidence type="ECO:0000256" key="4">
    <source>
        <dbReference type="ARBA" id="ARBA00023098"/>
    </source>
</evidence>
<dbReference type="PROSITE" id="PS50035">
    <property type="entry name" value="PLD"/>
    <property type="match status" value="1"/>
</dbReference>
<dbReference type="AlphaFoldDB" id="A0A3B0YJG9"/>
<dbReference type="PANTHER" id="PTHR18896:SF76">
    <property type="entry name" value="PHOSPHOLIPASE"/>
    <property type="match status" value="1"/>
</dbReference>
<proteinExistence type="predicted"/>
<dbReference type="GO" id="GO:0004630">
    <property type="term" value="F:phospholipase D activity"/>
    <property type="evidence" value="ECO:0007669"/>
    <property type="project" value="UniProtKB-EC"/>
</dbReference>
<keyword evidence="3 7" id="KW-0378">Hydrolase</keyword>
<evidence type="ECO:0000259" key="6">
    <source>
        <dbReference type="PROSITE" id="PS50035"/>
    </source>
</evidence>
<dbReference type="InterPro" id="IPR001736">
    <property type="entry name" value="PLipase_D/transphosphatidylase"/>
</dbReference>
<dbReference type="SMART" id="SM00155">
    <property type="entry name" value="PLDc"/>
    <property type="match status" value="1"/>
</dbReference>
<dbReference type="PANTHER" id="PTHR18896">
    <property type="entry name" value="PHOSPHOLIPASE D"/>
    <property type="match status" value="1"/>
</dbReference>
<protein>
    <submittedName>
        <fullName evidence="7">Phospholipase D</fullName>
        <ecNumber evidence="7">3.1.4.4</ecNumber>
    </submittedName>
</protein>
<reference evidence="7" key="1">
    <citation type="submission" date="2018-06" db="EMBL/GenBank/DDBJ databases">
        <authorList>
            <person name="Zhirakovskaya E."/>
        </authorList>
    </citation>
    <scope>NUCLEOTIDE SEQUENCE</scope>
</reference>
<sequence>MSDKTEQPKKPDSKSKKQSDNQSNPKRQKSRVVNCKTTLLANNWFANDNSKNLHKNKTFSKPSKQNKAWFYTDGKEYFSDIYDAITALDSGSSIYITDWGMDIDLYLKKEAKKSKDGKLLIDPKTKQAIHDNKYRLLDVFVAAALRDIRIHIILWDSKIINTQDIRNEAVLESILGNNKKHSNNIRVIRHRPSPIYTHHQKTVTLINPKTNEVTSYLGGLDLYHGRWDTNEHRLADPHSKFFPGAEYSNPLHVGQFSREVHPRMPWHDVHMGVKGPAAREVERNFVRRWNYLKDPFHWDKADNEWETHLEKYVSDFKNKKKDYKYVAVSSKEKATVKLSDFKLKESGGNQTVQILRTMYTLNAGAGSNETNIYEVFKKMIKHSKHYVYIETQYLASNYGGNSRNQIMKCLVDRIMKAYNTNKKRKAAGKPEINFRVYIVFPVTPDGNYDEGTMWENMYWQWRNIHRMGSNIPQVNDLYDKFGGMYAELAKQMGKKVSLNPPKITGEGKTATNDWKPGKGFQEIAKYLKIFNLRAYDTLTSEYGNKTLLTEQIYVHAKIMIVDDRAAVIGTANINDRSLIHRSGDSDTEIAALVVDNDTEIATIDGKPACVRKFARNLRLQLWSEHLGVSRSSEDIADPVSDRTHKFISDRAFANTELFNLVFPGIPGNDYPTFESMIEAEKKRKVENSAVNTKIVKSIKGHIVDFPLVWLWSDDDKVKDYNTYIDYWFAMRMDIKPDLLRKKLKEGLSYDAIAKLQSKKTKDIA</sequence>
<dbReference type="Gene3D" id="3.30.870.10">
    <property type="entry name" value="Endonuclease Chain A"/>
    <property type="match status" value="2"/>
</dbReference>
<comment type="catalytic activity">
    <reaction evidence="1">
        <text>a 1,2-diacyl-sn-glycero-3-phosphocholine + H2O = a 1,2-diacyl-sn-glycero-3-phosphate + choline + H(+)</text>
        <dbReference type="Rhea" id="RHEA:14445"/>
        <dbReference type="ChEBI" id="CHEBI:15354"/>
        <dbReference type="ChEBI" id="CHEBI:15377"/>
        <dbReference type="ChEBI" id="CHEBI:15378"/>
        <dbReference type="ChEBI" id="CHEBI:57643"/>
        <dbReference type="ChEBI" id="CHEBI:58608"/>
        <dbReference type="EC" id="3.1.4.4"/>
    </reaction>
</comment>
<name>A0A3B0YJG9_9ZZZZ</name>
<dbReference type="SUPFAM" id="SSF56024">
    <property type="entry name" value="Phospholipase D/nuclease"/>
    <property type="match status" value="2"/>
</dbReference>
<gene>
    <name evidence="7" type="ORF">MNBD_GAMMA12-2607</name>
</gene>